<dbReference type="PANTHER" id="PTHR36444:SF2">
    <property type="entry name" value="TRANSCRIPTIONAL REGULATOR PROTEIN YOBU-RELATED"/>
    <property type="match status" value="1"/>
</dbReference>
<proteinExistence type="predicted"/>
<dbReference type="OrthoDB" id="9801008at2"/>
<dbReference type="InterPro" id="IPR011256">
    <property type="entry name" value="Reg_factor_effector_dom_sf"/>
</dbReference>
<dbReference type="Pfam" id="PF14526">
    <property type="entry name" value="Cass2"/>
    <property type="match status" value="1"/>
</dbReference>
<dbReference type="EMBL" id="JOTN01000021">
    <property type="protein sequence ID" value="KEK17827.1"/>
    <property type="molecule type" value="Genomic_DNA"/>
</dbReference>
<dbReference type="STRING" id="574376.BAMA_10750"/>
<dbReference type="Proteomes" id="UP000027822">
    <property type="component" value="Unassembled WGS sequence"/>
</dbReference>
<gene>
    <name evidence="2" type="ORF">BAMA_10750</name>
</gene>
<dbReference type="InterPro" id="IPR029441">
    <property type="entry name" value="Cass2"/>
</dbReference>
<accession>A0A073JUC8</accession>
<feature type="domain" description="AraC effector-binding" evidence="1">
    <location>
        <begin position="1"/>
        <end position="157"/>
    </location>
</feature>
<keyword evidence="2" id="KW-0238">DNA-binding</keyword>
<dbReference type="eggNOG" id="COG3708">
    <property type="taxonomic scope" value="Bacteria"/>
</dbReference>
<dbReference type="AlphaFoldDB" id="A0A073JUC8"/>
<organism evidence="2 3">
    <name type="scientific">Bacillus manliponensis</name>
    <dbReference type="NCBI Taxonomy" id="574376"/>
    <lineage>
        <taxon>Bacteria</taxon>
        <taxon>Bacillati</taxon>
        <taxon>Bacillota</taxon>
        <taxon>Bacilli</taxon>
        <taxon>Bacillales</taxon>
        <taxon>Bacillaceae</taxon>
        <taxon>Bacillus</taxon>
        <taxon>Bacillus cereus group</taxon>
    </lineage>
</organism>
<evidence type="ECO:0000313" key="3">
    <source>
        <dbReference type="Proteomes" id="UP000027822"/>
    </source>
</evidence>
<evidence type="ECO:0000313" key="2">
    <source>
        <dbReference type="EMBL" id="KEK17827.1"/>
    </source>
</evidence>
<dbReference type="InterPro" id="IPR053182">
    <property type="entry name" value="YobU-like_regulator"/>
</dbReference>
<reference evidence="2 3" key="1">
    <citation type="submission" date="2014-06" db="EMBL/GenBank/DDBJ databases">
        <title>Draft genome sequence of Bacillus manliponensis JCM 15802 (MCCC 1A00708).</title>
        <authorList>
            <person name="Lai Q."/>
            <person name="Liu Y."/>
            <person name="Shao Z."/>
        </authorList>
    </citation>
    <scope>NUCLEOTIDE SEQUENCE [LARGE SCALE GENOMIC DNA]</scope>
    <source>
        <strain evidence="2 3">JCM 15802</strain>
    </source>
</reference>
<dbReference type="GO" id="GO:0003677">
    <property type="term" value="F:DNA binding"/>
    <property type="evidence" value="ECO:0007669"/>
    <property type="project" value="UniProtKB-KW"/>
</dbReference>
<dbReference type="SUPFAM" id="SSF55136">
    <property type="entry name" value="Probable bacterial effector-binding domain"/>
    <property type="match status" value="1"/>
</dbReference>
<protein>
    <submittedName>
        <fullName evidence="2">DNA-binding protein</fullName>
    </submittedName>
</protein>
<dbReference type="InterPro" id="IPR010499">
    <property type="entry name" value="AraC_E-bd"/>
</dbReference>
<name>A0A073JUC8_9BACI</name>
<keyword evidence="3" id="KW-1185">Reference proteome</keyword>
<dbReference type="Gene3D" id="3.20.80.10">
    <property type="entry name" value="Regulatory factor, effector binding domain"/>
    <property type="match status" value="1"/>
</dbReference>
<evidence type="ECO:0000259" key="1">
    <source>
        <dbReference type="SMART" id="SM00871"/>
    </source>
</evidence>
<comment type="caution">
    <text evidence="2">The sequence shown here is derived from an EMBL/GenBank/DDBJ whole genome shotgun (WGS) entry which is preliminary data.</text>
</comment>
<sequence length="158" mass="18181">MQPTIITKDIFRSVGISVTTRNDVEFSANGKIPHLWQTYFKEDIMNQIPNKTGAEIIALYSNYESDETGSYTYTIGNAVSAFEPISENMTLLSVPKTTYAVFTTRRGKIPEVVPEMWAYIWEWSKENQRAFTVDFELYDERATNPDNAQVDIYIALER</sequence>
<dbReference type="SMART" id="SM00871">
    <property type="entry name" value="AraC_E_bind"/>
    <property type="match status" value="1"/>
</dbReference>
<dbReference type="RefSeq" id="WP_034642359.1">
    <property type="nucleotide sequence ID" value="NZ_CBCSJC010000022.1"/>
</dbReference>
<dbReference type="PANTHER" id="PTHR36444">
    <property type="entry name" value="TRANSCRIPTIONAL REGULATOR PROTEIN YOBU-RELATED"/>
    <property type="match status" value="1"/>
</dbReference>